<accession>A0ABY5IS03</accession>
<name>A0ABY5IS03_9FLAO</name>
<evidence type="ECO:0000313" key="1">
    <source>
        <dbReference type="EMBL" id="UUC44932.1"/>
    </source>
</evidence>
<dbReference type="Pfam" id="PF17914">
    <property type="entry name" value="HopA1"/>
    <property type="match status" value="1"/>
</dbReference>
<protein>
    <submittedName>
        <fullName evidence="1">T3SS effector HopA1 family protein</fullName>
    </submittedName>
</protein>
<organism evidence="1 2">
    <name type="scientific">Flavobacterium cerinum</name>
    <dbReference type="NCBI Taxonomy" id="2502784"/>
    <lineage>
        <taxon>Bacteria</taxon>
        <taxon>Pseudomonadati</taxon>
        <taxon>Bacteroidota</taxon>
        <taxon>Flavobacteriia</taxon>
        <taxon>Flavobacteriales</taxon>
        <taxon>Flavobacteriaceae</taxon>
        <taxon>Flavobacterium</taxon>
    </lineage>
</organism>
<evidence type="ECO:0000313" key="2">
    <source>
        <dbReference type="Proteomes" id="UP001059844"/>
    </source>
</evidence>
<proteinExistence type="predicted"/>
<dbReference type="RefSeq" id="WP_256550617.1">
    <property type="nucleotide sequence ID" value="NZ_CP101751.1"/>
</dbReference>
<sequence>MFNNKTIVKELSRLIDQIKITETYIDFRGKKHLITNGNTITLLTNLLYSGCYMLKEKYQSESLNYPEPFKEDNTDFINLLSQNNQSRETTEPGWKVNDTYPNGYIAISRNSENRITPLSAIKAQDPEKQTVSVFFPKEDRYRQPTFYYAFSNTFIDTSKKLVRIYWNITDKGAPVLLHTITTTLNHYNIPFLFKCLNRPDLYFRRDAAVLYLDDDHMPLMTLILPEIAKKVKNYLEDDVPLFSFRYSKGIGIAENPGIQESFGMNRMTLVAEAVLQATLKQSANDVTIREIAAAFQKKGISPSAPHLNKGSKILFN</sequence>
<keyword evidence="2" id="KW-1185">Reference proteome</keyword>
<dbReference type="Proteomes" id="UP001059844">
    <property type="component" value="Chromosome"/>
</dbReference>
<reference evidence="1" key="1">
    <citation type="submission" date="2022-07" db="EMBL/GenBank/DDBJ databases">
        <title>Isolation, identification, and degradation of a PFOSA degrading strain from sewage treatment plant.</title>
        <authorList>
            <person name="Zhang L."/>
            <person name="Huo Y."/>
        </authorList>
    </citation>
    <scope>NUCLEOTIDE SEQUENCE</scope>
    <source>
        <strain evidence="1">C1</strain>
    </source>
</reference>
<dbReference type="EMBL" id="CP101751">
    <property type="protein sequence ID" value="UUC44932.1"/>
    <property type="molecule type" value="Genomic_DNA"/>
</dbReference>
<dbReference type="InterPro" id="IPR040871">
    <property type="entry name" value="HopA1"/>
</dbReference>
<gene>
    <name evidence="1" type="ORF">NOX80_15035</name>
</gene>